<dbReference type="Proteomes" id="UP000076858">
    <property type="component" value="Unassembled WGS sequence"/>
</dbReference>
<organism evidence="2 3">
    <name type="scientific">Daphnia magna</name>
    <dbReference type="NCBI Taxonomy" id="35525"/>
    <lineage>
        <taxon>Eukaryota</taxon>
        <taxon>Metazoa</taxon>
        <taxon>Ecdysozoa</taxon>
        <taxon>Arthropoda</taxon>
        <taxon>Crustacea</taxon>
        <taxon>Branchiopoda</taxon>
        <taxon>Diplostraca</taxon>
        <taxon>Cladocera</taxon>
        <taxon>Anomopoda</taxon>
        <taxon>Daphniidae</taxon>
        <taxon>Daphnia</taxon>
    </lineage>
</organism>
<evidence type="ECO:0000256" key="1">
    <source>
        <dbReference type="SAM" id="SignalP"/>
    </source>
</evidence>
<comment type="caution">
    <text evidence="2">The sequence shown here is derived from an EMBL/GenBank/DDBJ whole genome shotgun (WGS) entry which is preliminary data.</text>
</comment>
<evidence type="ECO:0000313" key="2">
    <source>
        <dbReference type="EMBL" id="KZS13402.1"/>
    </source>
</evidence>
<reference evidence="2 3" key="1">
    <citation type="submission" date="2016-03" db="EMBL/GenBank/DDBJ databases">
        <title>EvidentialGene: Evidence-directed Construction of Genes on Genomes.</title>
        <authorList>
            <person name="Gilbert D.G."/>
            <person name="Choi J.-H."/>
            <person name="Mockaitis K."/>
            <person name="Colbourne J."/>
            <person name="Pfrender M."/>
        </authorList>
    </citation>
    <scope>NUCLEOTIDE SEQUENCE [LARGE SCALE GENOMIC DNA]</scope>
    <source>
        <strain evidence="2 3">Xinb3</strain>
        <tissue evidence="2">Complete organism</tissue>
    </source>
</reference>
<accession>A0A162CAB6</accession>
<feature type="chain" id="PRO_5007832525" evidence="1">
    <location>
        <begin position="21"/>
        <end position="68"/>
    </location>
</feature>
<name>A0A162CAB6_9CRUS</name>
<dbReference type="EMBL" id="LRGB01001168">
    <property type="protein sequence ID" value="KZS13402.1"/>
    <property type="molecule type" value="Genomic_DNA"/>
</dbReference>
<sequence length="68" mass="7545">MRVGHSFFLGWGGLISSVSLQIEICPLPSYFVPRVYQRFISDSFTLYAAKSEGIFICIGKGRGGEILK</sequence>
<keyword evidence="1" id="KW-0732">Signal</keyword>
<protein>
    <submittedName>
        <fullName evidence="2">Uncharacterized protein</fullName>
    </submittedName>
</protein>
<keyword evidence="3" id="KW-1185">Reference proteome</keyword>
<gene>
    <name evidence="2" type="ORF">APZ42_021478</name>
</gene>
<feature type="signal peptide" evidence="1">
    <location>
        <begin position="1"/>
        <end position="20"/>
    </location>
</feature>
<evidence type="ECO:0000313" key="3">
    <source>
        <dbReference type="Proteomes" id="UP000076858"/>
    </source>
</evidence>
<dbReference type="AlphaFoldDB" id="A0A162CAB6"/>
<proteinExistence type="predicted"/>